<evidence type="ECO:0000256" key="1">
    <source>
        <dbReference type="ARBA" id="ARBA00004123"/>
    </source>
</evidence>
<evidence type="ECO:0000256" key="4">
    <source>
        <dbReference type="ARBA" id="ARBA00023163"/>
    </source>
</evidence>
<keyword evidence="4" id="KW-0804">Transcription</keyword>
<evidence type="ECO:0000256" key="2">
    <source>
        <dbReference type="ARBA" id="ARBA00023015"/>
    </source>
</evidence>
<dbReference type="STRING" id="542762.A0A4S4ESC1"/>
<dbReference type="GO" id="GO:0005634">
    <property type="term" value="C:nucleus"/>
    <property type="evidence" value="ECO:0007669"/>
    <property type="project" value="UniProtKB-SubCell"/>
</dbReference>
<dbReference type="PANTHER" id="PTHR31541:SF25">
    <property type="entry name" value="GAMMA-GLIADIN B"/>
    <property type="match status" value="1"/>
</dbReference>
<evidence type="ECO:0000256" key="3">
    <source>
        <dbReference type="ARBA" id="ARBA00023125"/>
    </source>
</evidence>
<feature type="compositionally biased region" description="Basic and acidic residues" evidence="6">
    <location>
        <begin position="45"/>
        <end position="58"/>
    </location>
</feature>
<dbReference type="EMBL" id="SDRB02002487">
    <property type="protein sequence ID" value="THG19275.1"/>
    <property type="molecule type" value="Genomic_DNA"/>
</dbReference>
<proteinExistence type="predicted"/>
<name>A0A4S4ESC1_CAMSN</name>
<reference evidence="7 8" key="1">
    <citation type="journal article" date="2018" name="Proc. Natl. Acad. Sci. U.S.A.">
        <title>Draft genome sequence of Camellia sinensis var. sinensis provides insights into the evolution of the tea genome and tea quality.</title>
        <authorList>
            <person name="Wei C."/>
            <person name="Yang H."/>
            <person name="Wang S."/>
            <person name="Zhao J."/>
            <person name="Liu C."/>
            <person name="Gao L."/>
            <person name="Xia E."/>
            <person name="Lu Y."/>
            <person name="Tai Y."/>
            <person name="She G."/>
            <person name="Sun J."/>
            <person name="Cao H."/>
            <person name="Tong W."/>
            <person name="Gao Q."/>
            <person name="Li Y."/>
            <person name="Deng W."/>
            <person name="Jiang X."/>
            <person name="Wang W."/>
            <person name="Chen Q."/>
            <person name="Zhang S."/>
            <person name="Li H."/>
            <person name="Wu J."/>
            <person name="Wang P."/>
            <person name="Li P."/>
            <person name="Shi C."/>
            <person name="Zheng F."/>
            <person name="Jian J."/>
            <person name="Huang B."/>
            <person name="Shan D."/>
            <person name="Shi M."/>
            <person name="Fang C."/>
            <person name="Yue Y."/>
            <person name="Li F."/>
            <person name="Li D."/>
            <person name="Wei S."/>
            <person name="Han B."/>
            <person name="Jiang C."/>
            <person name="Yin Y."/>
            <person name="Xia T."/>
            <person name="Zhang Z."/>
            <person name="Bennetzen J.L."/>
            <person name="Zhao S."/>
            <person name="Wan X."/>
        </authorList>
    </citation>
    <scope>NUCLEOTIDE SEQUENCE [LARGE SCALE GENOMIC DNA]</scope>
    <source>
        <strain evidence="8">cv. Shuchazao</strain>
        <tissue evidence="7">Leaf</tissue>
    </source>
</reference>
<comment type="caution">
    <text evidence="7">The sequence shown here is derived from an EMBL/GenBank/DDBJ whole genome shotgun (WGS) entry which is preliminary data.</text>
</comment>
<dbReference type="GO" id="GO:0003677">
    <property type="term" value="F:DNA binding"/>
    <property type="evidence" value="ECO:0007669"/>
    <property type="project" value="UniProtKB-KW"/>
</dbReference>
<sequence length="198" mass="23393">MKAKMKRENFEKTIEKLLMNSVIDEPVHNLPKEERMKRGKWLKRPVTEEKPKNKKRDESEESEDQEKPNPIKKKKKMSKEGDRNRCKSYPQSYINALNGIKVDFLRDEEKKHLDSHTGTNVAEIPVKLIQPNSCQECDVTFKKWDMKKERGKTSSMHVFSKEWNEIKRRNGIEQGMMVQVWLFRGLGDELCFALVIVE</sequence>
<evidence type="ECO:0008006" key="9">
    <source>
        <dbReference type="Google" id="ProtNLM"/>
    </source>
</evidence>
<organism evidence="7 8">
    <name type="scientific">Camellia sinensis var. sinensis</name>
    <name type="common">China tea</name>
    <dbReference type="NCBI Taxonomy" id="542762"/>
    <lineage>
        <taxon>Eukaryota</taxon>
        <taxon>Viridiplantae</taxon>
        <taxon>Streptophyta</taxon>
        <taxon>Embryophyta</taxon>
        <taxon>Tracheophyta</taxon>
        <taxon>Spermatophyta</taxon>
        <taxon>Magnoliopsida</taxon>
        <taxon>eudicotyledons</taxon>
        <taxon>Gunneridae</taxon>
        <taxon>Pentapetalae</taxon>
        <taxon>asterids</taxon>
        <taxon>Ericales</taxon>
        <taxon>Theaceae</taxon>
        <taxon>Camellia</taxon>
    </lineage>
</organism>
<dbReference type="Pfam" id="PF03754">
    <property type="entry name" value="At2g31720-like"/>
    <property type="match status" value="1"/>
</dbReference>
<dbReference type="InterPro" id="IPR005508">
    <property type="entry name" value="At2g31720-like"/>
</dbReference>
<dbReference type="AlphaFoldDB" id="A0A4S4ESC1"/>
<dbReference type="SUPFAM" id="SSF101936">
    <property type="entry name" value="DNA-binding pseudobarrel domain"/>
    <property type="match status" value="1"/>
</dbReference>
<keyword evidence="5" id="KW-0539">Nucleus</keyword>
<feature type="region of interest" description="Disordered" evidence="6">
    <location>
        <begin position="19"/>
        <end position="88"/>
    </location>
</feature>
<accession>A0A4S4ESC1</accession>
<feature type="compositionally biased region" description="Basic and acidic residues" evidence="6">
    <location>
        <begin position="25"/>
        <end position="36"/>
    </location>
</feature>
<comment type="subcellular location">
    <subcellularLocation>
        <location evidence="1">Nucleus</location>
    </subcellularLocation>
</comment>
<evidence type="ECO:0000313" key="8">
    <source>
        <dbReference type="Proteomes" id="UP000306102"/>
    </source>
</evidence>
<evidence type="ECO:0000256" key="6">
    <source>
        <dbReference type="SAM" id="MobiDB-lite"/>
    </source>
</evidence>
<evidence type="ECO:0000256" key="5">
    <source>
        <dbReference type="ARBA" id="ARBA00023242"/>
    </source>
</evidence>
<protein>
    <recommendedName>
        <fullName evidence="9">TF-B3 domain-containing protein</fullName>
    </recommendedName>
</protein>
<keyword evidence="8" id="KW-1185">Reference proteome</keyword>
<dbReference type="Gene3D" id="2.40.330.10">
    <property type="entry name" value="DNA-binding pseudobarrel domain"/>
    <property type="match status" value="1"/>
</dbReference>
<dbReference type="InterPro" id="IPR015300">
    <property type="entry name" value="DNA-bd_pseudobarrel_sf"/>
</dbReference>
<keyword evidence="3" id="KW-0238">DNA-binding</keyword>
<evidence type="ECO:0000313" key="7">
    <source>
        <dbReference type="EMBL" id="THG19275.1"/>
    </source>
</evidence>
<dbReference type="Proteomes" id="UP000306102">
    <property type="component" value="Unassembled WGS sequence"/>
</dbReference>
<dbReference type="PANTHER" id="PTHR31541">
    <property type="entry name" value="B3 DOMAIN PLANT PROTEIN-RELATED"/>
    <property type="match status" value="1"/>
</dbReference>
<keyword evidence="2" id="KW-0805">Transcription regulation</keyword>
<gene>
    <name evidence="7" type="ORF">TEA_028474</name>
</gene>